<keyword evidence="1" id="KW-1133">Transmembrane helix</keyword>
<feature type="domain" description="Glycosyltransferase 2-like" evidence="2">
    <location>
        <begin position="6"/>
        <end position="104"/>
    </location>
</feature>
<evidence type="ECO:0000313" key="3">
    <source>
        <dbReference type="EMBL" id="GAA0815286.1"/>
    </source>
</evidence>
<feature type="transmembrane region" description="Helical" evidence="1">
    <location>
        <begin position="268"/>
        <end position="286"/>
    </location>
</feature>
<evidence type="ECO:0000313" key="4">
    <source>
        <dbReference type="Proteomes" id="UP001500021"/>
    </source>
</evidence>
<dbReference type="Pfam" id="PF00535">
    <property type="entry name" value="Glycos_transf_2"/>
    <property type="match status" value="1"/>
</dbReference>
<dbReference type="Gene3D" id="3.90.550.10">
    <property type="entry name" value="Spore Coat Polysaccharide Biosynthesis Protein SpsA, Chain A"/>
    <property type="match status" value="1"/>
</dbReference>
<dbReference type="RefSeq" id="WP_343816521.1">
    <property type="nucleotide sequence ID" value="NZ_BAAAFA010000004.1"/>
</dbReference>
<proteinExistence type="predicted"/>
<organism evidence="3 4">
    <name type="scientific">Colwellia asteriadis</name>
    <dbReference type="NCBI Taxonomy" id="517723"/>
    <lineage>
        <taxon>Bacteria</taxon>
        <taxon>Pseudomonadati</taxon>
        <taxon>Pseudomonadota</taxon>
        <taxon>Gammaproteobacteria</taxon>
        <taxon>Alteromonadales</taxon>
        <taxon>Colwelliaceae</taxon>
        <taxon>Colwellia</taxon>
    </lineage>
</organism>
<evidence type="ECO:0000259" key="2">
    <source>
        <dbReference type="Pfam" id="PF00535"/>
    </source>
</evidence>
<reference evidence="3 4" key="1">
    <citation type="journal article" date="2019" name="Int. J. Syst. Evol. Microbiol.">
        <title>The Global Catalogue of Microorganisms (GCM) 10K type strain sequencing project: providing services to taxonomists for standard genome sequencing and annotation.</title>
        <authorList>
            <consortium name="The Broad Institute Genomics Platform"/>
            <consortium name="The Broad Institute Genome Sequencing Center for Infectious Disease"/>
            <person name="Wu L."/>
            <person name="Ma J."/>
        </authorList>
    </citation>
    <scope>NUCLEOTIDE SEQUENCE [LARGE SCALE GENOMIC DNA]</scope>
    <source>
        <strain evidence="3 4">JCM 15608</strain>
    </source>
</reference>
<keyword evidence="1" id="KW-0812">Transmembrane</keyword>
<dbReference type="InterPro" id="IPR029044">
    <property type="entry name" value="Nucleotide-diphossugar_trans"/>
</dbReference>
<name>A0ABN1L697_9GAMM</name>
<dbReference type="SUPFAM" id="SSF53448">
    <property type="entry name" value="Nucleotide-diphospho-sugar transferases"/>
    <property type="match status" value="1"/>
</dbReference>
<dbReference type="InterPro" id="IPR001173">
    <property type="entry name" value="Glyco_trans_2-like"/>
</dbReference>
<keyword evidence="4" id="KW-1185">Reference proteome</keyword>
<comment type="caution">
    <text evidence="3">The sequence shown here is derived from an EMBL/GenBank/DDBJ whole genome shotgun (WGS) entry which is preliminary data.</text>
</comment>
<keyword evidence="1" id="KW-0472">Membrane</keyword>
<gene>
    <name evidence="3" type="ORF">GCM10009111_13370</name>
</gene>
<evidence type="ECO:0000256" key="1">
    <source>
        <dbReference type="SAM" id="Phobius"/>
    </source>
</evidence>
<accession>A0ABN1L697</accession>
<dbReference type="Proteomes" id="UP001500021">
    <property type="component" value="Unassembled WGS sequence"/>
</dbReference>
<protein>
    <submittedName>
        <fullName evidence="3">Glycosyltransferase</fullName>
    </submittedName>
</protein>
<dbReference type="EMBL" id="BAAAFA010000004">
    <property type="protein sequence ID" value="GAA0815286.1"/>
    <property type="molecule type" value="Genomic_DNA"/>
</dbReference>
<sequence>MALNVSVATLTYGERKTFLYQVVDRLLSQNFSDIYVYCNGLTLANLTEIKERYKNDRVIILFSETNLGSAGGYYELLDYVTKYNTSDYVLLLDDDNLVPQNCYKIISDLNIKDNELYSFHRSDRARAKQVKDLEQPEAIIGGANSFLGRDFFSIFQTGKHIYQGDLAAAPYGGLLLNRKSLDAGVLPKKELYLYADDYEYTYRLVTMFGFDIIFSDAVSIEDLEKSYHLKTGTRLLSNRYSHASTMQLYYSVRNNTWLGLKRNKSKSIFLLNLSICTTLFSLQFLFSRKFTNIKLFFKAIKDGYVLYKKKED</sequence>